<dbReference type="GO" id="GO:0005948">
    <property type="term" value="C:acetolactate synthase complex"/>
    <property type="evidence" value="ECO:0007669"/>
    <property type="project" value="TreeGrafter"/>
</dbReference>
<dbReference type="GO" id="GO:0050660">
    <property type="term" value="F:flavin adenine dinucleotide binding"/>
    <property type="evidence" value="ECO:0007669"/>
    <property type="project" value="TreeGrafter"/>
</dbReference>
<dbReference type="InterPro" id="IPR012001">
    <property type="entry name" value="Thiamin_PyroP_enz_TPP-bd_dom"/>
</dbReference>
<dbReference type="Gene3D" id="3.40.50.970">
    <property type="match status" value="1"/>
</dbReference>
<protein>
    <submittedName>
        <fullName evidence="4">Unannotated protein</fullName>
    </submittedName>
</protein>
<name>A0A6J7CW58_9ZZZZ</name>
<dbReference type="CDD" id="cd07035">
    <property type="entry name" value="TPP_PYR_POX_like"/>
    <property type="match status" value="1"/>
</dbReference>
<comment type="similarity">
    <text evidence="2">Belongs to the TPP enzyme family.</text>
</comment>
<dbReference type="GO" id="GO:0030976">
    <property type="term" value="F:thiamine pyrophosphate binding"/>
    <property type="evidence" value="ECO:0007669"/>
    <property type="project" value="InterPro"/>
</dbReference>
<organism evidence="4">
    <name type="scientific">freshwater metagenome</name>
    <dbReference type="NCBI Taxonomy" id="449393"/>
    <lineage>
        <taxon>unclassified sequences</taxon>
        <taxon>metagenomes</taxon>
        <taxon>ecological metagenomes</taxon>
    </lineage>
</organism>
<feature type="domain" description="Thiamine pyrophosphate enzyme N-terminal TPP-binding" evidence="3">
    <location>
        <begin position="14"/>
        <end position="129"/>
    </location>
</feature>
<dbReference type="InterPro" id="IPR029061">
    <property type="entry name" value="THDP-binding"/>
</dbReference>
<dbReference type="Pfam" id="PF02776">
    <property type="entry name" value="TPP_enzyme_N"/>
    <property type="match status" value="1"/>
</dbReference>
<evidence type="ECO:0000256" key="2">
    <source>
        <dbReference type="ARBA" id="ARBA00007812"/>
    </source>
</evidence>
<dbReference type="InterPro" id="IPR045229">
    <property type="entry name" value="TPP_enz"/>
</dbReference>
<comment type="cofactor">
    <cofactor evidence="1">
        <name>thiamine diphosphate</name>
        <dbReference type="ChEBI" id="CHEBI:58937"/>
    </cofactor>
</comment>
<sequence length="336" mass="34856">MSRKTLIGRVAPSGAQRVIVRLRDHGVSLVISIPGSQVLPLWESIDRTDGIRLLVPRSERSGAFIAEGYGLAKGVPAVVANTLGPGVANEAVAVASARLSEAPVLYIAPSQPPNKRPRIQEVFQGLDHASFLQGAALEQIACDDSQGIEGAIDAGLTAALGEPSGPVRLDISFPVLFSHTPWRTTAPLRKLPAHPPIAGKGADLLLALESSAVTGGGALAAAGLADDAAIHPGIDAPGFGLSFALGLRLGRTRSPVVLVTDEESVLAQLDVIVVAQQAGVKVSLACVDPNPAAVERMRNLADQTGVAWLPVDSKTSPSQVRESILERQKSLTLIVG</sequence>
<accession>A0A6J7CW58</accession>
<dbReference type="GO" id="GO:0009099">
    <property type="term" value="P:L-valine biosynthetic process"/>
    <property type="evidence" value="ECO:0007669"/>
    <property type="project" value="TreeGrafter"/>
</dbReference>
<evidence type="ECO:0000259" key="3">
    <source>
        <dbReference type="Pfam" id="PF02776"/>
    </source>
</evidence>
<gene>
    <name evidence="4" type="ORF">UFOPK3444_00244</name>
</gene>
<reference evidence="4" key="1">
    <citation type="submission" date="2020-05" db="EMBL/GenBank/DDBJ databases">
        <authorList>
            <person name="Chiriac C."/>
            <person name="Salcher M."/>
            <person name="Ghai R."/>
            <person name="Kavagutti S V."/>
        </authorList>
    </citation>
    <scope>NUCLEOTIDE SEQUENCE</scope>
</reference>
<proteinExistence type="inferred from homology"/>
<dbReference type="SUPFAM" id="SSF52518">
    <property type="entry name" value="Thiamin diphosphate-binding fold (THDP-binding)"/>
    <property type="match status" value="1"/>
</dbReference>
<dbReference type="GO" id="GO:0009097">
    <property type="term" value="P:isoleucine biosynthetic process"/>
    <property type="evidence" value="ECO:0007669"/>
    <property type="project" value="TreeGrafter"/>
</dbReference>
<evidence type="ECO:0000313" key="4">
    <source>
        <dbReference type="EMBL" id="CAB4862216.1"/>
    </source>
</evidence>
<dbReference type="AlphaFoldDB" id="A0A6J7CW58"/>
<evidence type="ECO:0000256" key="1">
    <source>
        <dbReference type="ARBA" id="ARBA00001964"/>
    </source>
</evidence>
<dbReference type="EMBL" id="CAFBLU010000002">
    <property type="protein sequence ID" value="CAB4862216.1"/>
    <property type="molecule type" value="Genomic_DNA"/>
</dbReference>
<dbReference type="PANTHER" id="PTHR18968:SF166">
    <property type="entry name" value="2-HYDROXYACYL-COA LYASE 2"/>
    <property type="match status" value="1"/>
</dbReference>
<dbReference type="PANTHER" id="PTHR18968">
    <property type="entry name" value="THIAMINE PYROPHOSPHATE ENZYMES"/>
    <property type="match status" value="1"/>
</dbReference>
<dbReference type="GO" id="GO:0003984">
    <property type="term" value="F:acetolactate synthase activity"/>
    <property type="evidence" value="ECO:0007669"/>
    <property type="project" value="TreeGrafter"/>
</dbReference>